<evidence type="ECO:0000313" key="1">
    <source>
        <dbReference type="EMBL" id="GKX67942.1"/>
    </source>
</evidence>
<accession>A0ACB5RFW4</accession>
<evidence type="ECO:0000313" key="2">
    <source>
        <dbReference type="Proteomes" id="UP001058074"/>
    </source>
</evidence>
<reference evidence="1" key="1">
    <citation type="journal article" date="2025" name="Int. J. Syst. Evol. Microbiol.">
        <title>Inconstantimicrobium mannanitabidum sp. nov., a novel member of the family Clostridiaceae isolated from anoxic soil under the treatment of reductive soil disinfestation.</title>
        <authorList>
            <person name="Ueki A."/>
            <person name="Tonouchi A."/>
            <person name="Honma S."/>
            <person name="Kaku N."/>
            <person name="Ueki K."/>
        </authorList>
    </citation>
    <scope>NUCLEOTIDE SEQUENCE</scope>
    <source>
        <strain evidence="1">TW13</strain>
    </source>
</reference>
<keyword evidence="2" id="KW-1185">Reference proteome</keyword>
<comment type="caution">
    <text evidence="1">The sequence shown here is derived from an EMBL/GenBank/DDBJ whole genome shotgun (WGS) entry which is preliminary data.</text>
</comment>
<proteinExistence type="predicted"/>
<name>A0ACB5RFW4_9CLOT</name>
<dbReference type="Proteomes" id="UP001058074">
    <property type="component" value="Unassembled WGS sequence"/>
</dbReference>
<protein>
    <submittedName>
        <fullName evidence="1">RNA polymerase subunit sigma</fullName>
    </submittedName>
</protein>
<organism evidence="1 2">
    <name type="scientific">Inconstantimicrobium mannanitabidum</name>
    <dbReference type="NCBI Taxonomy" id="1604901"/>
    <lineage>
        <taxon>Bacteria</taxon>
        <taxon>Bacillati</taxon>
        <taxon>Bacillota</taxon>
        <taxon>Clostridia</taxon>
        <taxon>Eubacteriales</taxon>
        <taxon>Clostridiaceae</taxon>
        <taxon>Inconstantimicrobium</taxon>
    </lineage>
</organism>
<sequence>MDDLNLVQNILKGDDSAFELLLKKYQLEISKYVYSNIRDNETTKDIVQDIFICVYNKLYTFDQKYKFKTWLYTIARNKCIDYIRKSKKVSIDSDSSVDLVESKEACPSTIAEFNETKSSISAFIKTLDEKNKQLLYLKYYHSDMNFNDIGRILKISEAATKSRYYSLYKRYINFLNKSNKIRGERFEMQ</sequence>
<gene>
    <name evidence="1" type="ORF">rsdtw13_32000</name>
</gene>
<dbReference type="EMBL" id="BROD01000001">
    <property type="protein sequence ID" value="GKX67942.1"/>
    <property type="molecule type" value="Genomic_DNA"/>
</dbReference>